<feature type="non-terminal residue" evidence="2">
    <location>
        <position position="1"/>
    </location>
</feature>
<name>X1MA41_9ZZZZ</name>
<sequence>VADNNVPVRAMNFYSVIAVALTVVSHHCVVATQGYFDSVYLGYGER</sequence>
<accession>X1MA41</accession>
<dbReference type="EMBL" id="BARV01016565">
    <property type="protein sequence ID" value="GAI28477.1"/>
    <property type="molecule type" value="Genomic_DNA"/>
</dbReference>
<protein>
    <submittedName>
        <fullName evidence="2">Uncharacterized protein</fullName>
    </submittedName>
</protein>
<keyword evidence="1" id="KW-0812">Transmembrane</keyword>
<dbReference type="AlphaFoldDB" id="X1MA41"/>
<evidence type="ECO:0000313" key="2">
    <source>
        <dbReference type="EMBL" id="GAI28477.1"/>
    </source>
</evidence>
<keyword evidence="1" id="KW-1133">Transmembrane helix</keyword>
<feature type="transmembrane region" description="Helical" evidence="1">
    <location>
        <begin position="12"/>
        <end position="36"/>
    </location>
</feature>
<reference evidence="2" key="1">
    <citation type="journal article" date="2014" name="Front. Microbiol.">
        <title>High frequency of phylogenetically diverse reductive dehalogenase-homologous genes in deep subseafloor sedimentary metagenomes.</title>
        <authorList>
            <person name="Kawai M."/>
            <person name="Futagami T."/>
            <person name="Toyoda A."/>
            <person name="Takaki Y."/>
            <person name="Nishi S."/>
            <person name="Hori S."/>
            <person name="Arai W."/>
            <person name="Tsubouchi T."/>
            <person name="Morono Y."/>
            <person name="Uchiyama I."/>
            <person name="Ito T."/>
            <person name="Fujiyama A."/>
            <person name="Inagaki F."/>
            <person name="Takami H."/>
        </authorList>
    </citation>
    <scope>NUCLEOTIDE SEQUENCE</scope>
    <source>
        <strain evidence="2">Expedition CK06-06</strain>
    </source>
</reference>
<comment type="caution">
    <text evidence="2">The sequence shown here is derived from an EMBL/GenBank/DDBJ whole genome shotgun (WGS) entry which is preliminary data.</text>
</comment>
<keyword evidence="1" id="KW-0472">Membrane</keyword>
<evidence type="ECO:0000256" key="1">
    <source>
        <dbReference type="SAM" id="Phobius"/>
    </source>
</evidence>
<proteinExistence type="predicted"/>
<gene>
    <name evidence="2" type="ORF">S06H3_28395</name>
</gene>
<organism evidence="2">
    <name type="scientific">marine sediment metagenome</name>
    <dbReference type="NCBI Taxonomy" id="412755"/>
    <lineage>
        <taxon>unclassified sequences</taxon>
        <taxon>metagenomes</taxon>
        <taxon>ecological metagenomes</taxon>
    </lineage>
</organism>